<proteinExistence type="predicted"/>
<keyword evidence="8" id="KW-0472">Membrane</keyword>
<evidence type="ECO:0000256" key="5">
    <source>
        <dbReference type="ARBA" id="ARBA00022692"/>
    </source>
</evidence>
<dbReference type="Gene3D" id="2.30.30.830">
    <property type="match status" value="1"/>
</dbReference>
<name>A0A249DWH7_9ENTR</name>
<keyword evidence="4" id="KW-0997">Cell inner membrane</keyword>
<evidence type="ECO:0000256" key="3">
    <source>
        <dbReference type="ARBA" id="ARBA00022475"/>
    </source>
</evidence>
<evidence type="ECO:0000256" key="2">
    <source>
        <dbReference type="ARBA" id="ARBA00022448"/>
    </source>
</evidence>
<dbReference type="EMBL" id="CP016303">
    <property type="protein sequence ID" value="ASX25771.1"/>
    <property type="molecule type" value="Genomic_DNA"/>
</dbReference>
<dbReference type="RefSeq" id="WP_016856893.1">
    <property type="nucleotide sequence ID" value="NZ_CP016303.1"/>
</dbReference>
<evidence type="ECO:0000256" key="1">
    <source>
        <dbReference type="ARBA" id="ARBA00004533"/>
    </source>
</evidence>
<evidence type="ECO:0000256" key="4">
    <source>
        <dbReference type="ARBA" id="ARBA00022519"/>
    </source>
</evidence>
<dbReference type="GO" id="GO:0005886">
    <property type="term" value="C:plasma membrane"/>
    <property type="evidence" value="ECO:0007669"/>
    <property type="project" value="UniProtKB-SubCell"/>
</dbReference>
<evidence type="ECO:0000313" key="10">
    <source>
        <dbReference type="Proteomes" id="UP000216438"/>
    </source>
</evidence>
<comment type="subcellular location">
    <subcellularLocation>
        <location evidence="1">Cell inner membrane</location>
    </subcellularLocation>
</comment>
<evidence type="ECO:0000256" key="8">
    <source>
        <dbReference type="ARBA" id="ARBA00023136"/>
    </source>
</evidence>
<reference evidence="10" key="1">
    <citation type="submission" date="2016-06" db="EMBL/GenBank/DDBJ databases">
        <authorList>
            <person name="Chen W."/>
            <person name="Hasegawa D.K."/>
        </authorList>
    </citation>
    <scope>NUCLEOTIDE SEQUENCE [LARGE SCALE GENOMIC DNA]</scope>
    <source>
        <strain evidence="10">MEAM1</strain>
    </source>
</reference>
<evidence type="ECO:0000256" key="6">
    <source>
        <dbReference type="ARBA" id="ARBA00022927"/>
    </source>
</evidence>
<dbReference type="Pfam" id="PF11356">
    <property type="entry name" value="T2SSC"/>
    <property type="match status" value="1"/>
</dbReference>
<evidence type="ECO:0000256" key="7">
    <source>
        <dbReference type="ARBA" id="ARBA00022989"/>
    </source>
</evidence>
<gene>
    <name evidence="9" type="ORF">BA171_00975</name>
</gene>
<dbReference type="OrthoDB" id="1491375at2"/>
<dbReference type="InterPro" id="IPR024961">
    <property type="entry name" value="T2SS_GspC_N"/>
</dbReference>
<accession>A0A249DWH7</accession>
<organism evidence="9 10">
    <name type="scientific">Candidatus Hamiltonella defensa</name>
    <name type="common">Bemisia tabaci</name>
    <dbReference type="NCBI Taxonomy" id="672795"/>
    <lineage>
        <taxon>Bacteria</taxon>
        <taxon>Pseudomonadati</taxon>
        <taxon>Pseudomonadota</taxon>
        <taxon>Gammaproteobacteria</taxon>
        <taxon>Enterobacterales</taxon>
        <taxon>Enterobacteriaceae</taxon>
        <taxon>aphid secondary symbionts</taxon>
        <taxon>Candidatus Williamhamiltonella</taxon>
    </lineage>
</organism>
<dbReference type="AlphaFoldDB" id="A0A249DWH7"/>
<dbReference type="Proteomes" id="UP000216438">
    <property type="component" value="Chromosome"/>
</dbReference>
<sequence length="169" mass="19362">MRYQYFFKNVISQNNLIIFIHFLLWSLVVWKTISLCLFFLSPSENIPIIDAPSEPVLSRSLPQIDINLIFKQNWFGDPDRKMQQNRLPKTQSPFILRGTAPAASENKSVAVIENNGIQKIYVPGETIDGSHIILLKVLSKKIVLENNGVQESLSLRDDQEKILNQNLIE</sequence>
<reference evidence="9 10" key="2">
    <citation type="submission" date="2017-09" db="EMBL/GenBank/DDBJ databases">
        <title>The genome of whitefly Bemisia tabaci, a global crop pest, provides novel insights into virus transmission, host adaptation and insecticide resistance.</title>
        <authorList>
            <person name="Kaur N."/>
            <person name="Kliot A."/>
            <person name="Pinheiro P.V."/>
            <person name="Luan J."/>
            <person name="Zheng Y."/>
            <person name="Liu W."/>
            <person name="Sun H."/>
            <person name="Yang X."/>
            <person name="Xu Y."/>
            <person name="Luo Y."/>
            <person name="Kruse A."/>
            <person name="Fisher T.W."/>
            <person name="Nelson D.R."/>
            <person name="Elimelech M."/>
            <person name="MacCoss M."/>
            <person name="Johnson R."/>
            <person name="Cohen E."/>
            <person name="Hunter W.B."/>
            <person name="Brown J.K."/>
            <person name="Jander G."/>
            <person name="Cilia M."/>
            <person name="Douglas A.E."/>
            <person name="Ghanim M."/>
            <person name="Simmons A.M."/>
            <person name="Wintermantel W.M."/>
            <person name="Ling K.-S."/>
            <person name="Fei Z."/>
        </authorList>
    </citation>
    <scope>NUCLEOTIDE SEQUENCE [LARGE SCALE GENOMIC DNA]</scope>
    <source>
        <strain evidence="9 10">MEAM1</strain>
    </source>
</reference>
<keyword evidence="5" id="KW-0812">Transmembrane</keyword>
<keyword evidence="7" id="KW-1133">Transmembrane helix</keyword>
<dbReference type="GO" id="GO:0015031">
    <property type="term" value="P:protein transport"/>
    <property type="evidence" value="ECO:0007669"/>
    <property type="project" value="UniProtKB-KW"/>
</dbReference>
<evidence type="ECO:0000313" key="9">
    <source>
        <dbReference type="EMBL" id="ASX25771.1"/>
    </source>
</evidence>
<keyword evidence="3" id="KW-1003">Cell membrane</keyword>
<keyword evidence="2" id="KW-0813">Transport</keyword>
<protein>
    <submittedName>
        <fullName evidence="9">Uncharacterized protein</fullName>
    </submittedName>
</protein>
<keyword evidence="6" id="KW-0653">Protein transport</keyword>